<evidence type="ECO:0000256" key="1">
    <source>
        <dbReference type="SAM" id="Phobius"/>
    </source>
</evidence>
<sequence>MTLATHIVIAGAIAKPLMALNPIFAFLAAIATHYLADAIPHWDYDLGSLEERDNNEKQRWNFSRGSLAGDLAHAALDGLLGSAFLFVIFPPTSLDIFYWIIVVIMGAVLPDFLQGLYFFRRPSWMRPIHDFHSLMHTKIKLGSYPLIGIPFQLTIFLFFLYFLI</sequence>
<proteinExistence type="predicted"/>
<dbReference type="AlphaFoldDB" id="A0A1G2KL12"/>
<protein>
    <submittedName>
        <fullName evidence="2">Uncharacterized protein</fullName>
    </submittedName>
</protein>
<reference evidence="2 3" key="1">
    <citation type="journal article" date="2016" name="Nat. Commun.">
        <title>Thousands of microbial genomes shed light on interconnected biogeochemical processes in an aquifer system.</title>
        <authorList>
            <person name="Anantharaman K."/>
            <person name="Brown C.T."/>
            <person name="Hug L.A."/>
            <person name="Sharon I."/>
            <person name="Castelle C.J."/>
            <person name="Probst A.J."/>
            <person name="Thomas B.C."/>
            <person name="Singh A."/>
            <person name="Wilkins M.J."/>
            <person name="Karaoz U."/>
            <person name="Brodie E.L."/>
            <person name="Williams K.H."/>
            <person name="Hubbard S.S."/>
            <person name="Banfield J.F."/>
        </authorList>
    </citation>
    <scope>NUCLEOTIDE SEQUENCE [LARGE SCALE GENOMIC DNA]</scope>
</reference>
<dbReference type="EMBL" id="MHQI01000026">
    <property type="protein sequence ID" value="OHA00128.1"/>
    <property type="molecule type" value="Genomic_DNA"/>
</dbReference>
<feature type="transmembrane region" description="Helical" evidence="1">
    <location>
        <begin position="96"/>
        <end position="120"/>
    </location>
</feature>
<name>A0A1G2KL12_9BACT</name>
<feature type="transmembrane region" description="Helical" evidence="1">
    <location>
        <begin position="67"/>
        <end position="90"/>
    </location>
</feature>
<evidence type="ECO:0000313" key="2">
    <source>
        <dbReference type="EMBL" id="OHA00128.1"/>
    </source>
</evidence>
<evidence type="ECO:0000313" key="3">
    <source>
        <dbReference type="Proteomes" id="UP000179023"/>
    </source>
</evidence>
<accession>A0A1G2KL12</accession>
<dbReference type="Proteomes" id="UP000179023">
    <property type="component" value="Unassembled WGS sequence"/>
</dbReference>
<keyword evidence="1" id="KW-0812">Transmembrane</keyword>
<organism evidence="2 3">
    <name type="scientific">Candidatus Sungbacteria bacterium RIFCSPHIGHO2_02_FULL_47_11</name>
    <dbReference type="NCBI Taxonomy" id="1802270"/>
    <lineage>
        <taxon>Bacteria</taxon>
        <taxon>Candidatus Sungiibacteriota</taxon>
    </lineage>
</organism>
<feature type="transmembrane region" description="Helical" evidence="1">
    <location>
        <begin position="141"/>
        <end position="163"/>
    </location>
</feature>
<keyword evidence="1" id="KW-0472">Membrane</keyword>
<gene>
    <name evidence="2" type="ORF">A3C07_00190</name>
</gene>
<comment type="caution">
    <text evidence="2">The sequence shown here is derived from an EMBL/GenBank/DDBJ whole genome shotgun (WGS) entry which is preliminary data.</text>
</comment>
<keyword evidence="1" id="KW-1133">Transmembrane helix</keyword>